<evidence type="ECO:0000256" key="1">
    <source>
        <dbReference type="ARBA" id="ARBA00022448"/>
    </source>
</evidence>
<feature type="chain" id="PRO_5037414910" evidence="8">
    <location>
        <begin position="28"/>
        <end position="216"/>
    </location>
</feature>
<dbReference type="Proteomes" id="UP000696931">
    <property type="component" value="Unassembled WGS sequence"/>
</dbReference>
<keyword evidence="4" id="KW-0479">Metal-binding</keyword>
<keyword evidence="1" id="KW-0813">Transport</keyword>
<evidence type="ECO:0000313" key="9">
    <source>
        <dbReference type="EMBL" id="MBI5168234.1"/>
    </source>
</evidence>
<dbReference type="InterPro" id="IPR036280">
    <property type="entry name" value="Multihaem_cyt_sf"/>
</dbReference>
<dbReference type="InterPro" id="IPR003158">
    <property type="entry name" value="Photosyn_RC_cyt_c-su"/>
</dbReference>
<protein>
    <submittedName>
        <fullName evidence="9">C-type cytochrome</fullName>
    </submittedName>
</protein>
<dbReference type="GO" id="GO:0020037">
    <property type="term" value="F:heme binding"/>
    <property type="evidence" value="ECO:0007669"/>
    <property type="project" value="InterPro"/>
</dbReference>
<dbReference type="GO" id="GO:0030077">
    <property type="term" value="C:plasma membrane light-harvesting complex"/>
    <property type="evidence" value="ECO:0007669"/>
    <property type="project" value="InterPro"/>
</dbReference>
<dbReference type="Pfam" id="PF02276">
    <property type="entry name" value="CytoC_RC"/>
    <property type="match status" value="1"/>
</dbReference>
<evidence type="ECO:0000256" key="4">
    <source>
        <dbReference type="ARBA" id="ARBA00022723"/>
    </source>
</evidence>
<dbReference type="GO" id="GO:0019684">
    <property type="term" value="P:photosynthesis, light reaction"/>
    <property type="evidence" value="ECO:0007669"/>
    <property type="project" value="InterPro"/>
</dbReference>
<dbReference type="EMBL" id="JACRIW010000016">
    <property type="protein sequence ID" value="MBI5168234.1"/>
    <property type="molecule type" value="Genomic_DNA"/>
</dbReference>
<feature type="compositionally biased region" description="Gly residues" evidence="7">
    <location>
        <begin position="186"/>
        <end position="216"/>
    </location>
</feature>
<sequence>MRLPVYALLSVTALSVVLALSSAPSQAQGPGGMSGGPGGPGGQGGPGQGERRGAGMGMAMGAAPDSFAAERDSVIKEVLARIGNPDAPADSVFKNLKVMKGRTVTQVLGAMNSFGRNLGVSCKHCHVNNHWADEDKKPKQITRDMIAMTRAINDSLLAKIDFGGAEKPRVMCFTCHRGQPKPAGGMRPGMGGPGGPGGRGPGGPGAPGMPGGGGNR</sequence>
<dbReference type="SUPFAM" id="SSF48695">
    <property type="entry name" value="Multiheme cytochromes"/>
    <property type="match status" value="1"/>
</dbReference>
<evidence type="ECO:0000256" key="7">
    <source>
        <dbReference type="SAM" id="MobiDB-lite"/>
    </source>
</evidence>
<feature type="signal peptide" evidence="8">
    <location>
        <begin position="1"/>
        <end position="27"/>
    </location>
</feature>
<organism evidence="9 10">
    <name type="scientific">Eiseniibacteriota bacterium</name>
    <dbReference type="NCBI Taxonomy" id="2212470"/>
    <lineage>
        <taxon>Bacteria</taxon>
        <taxon>Candidatus Eiseniibacteriota</taxon>
    </lineage>
</organism>
<keyword evidence="8" id="KW-0732">Signal</keyword>
<proteinExistence type="predicted"/>
<evidence type="ECO:0000256" key="2">
    <source>
        <dbReference type="ARBA" id="ARBA00022531"/>
    </source>
</evidence>
<dbReference type="GO" id="GO:0005506">
    <property type="term" value="F:iron ion binding"/>
    <property type="evidence" value="ECO:0007669"/>
    <property type="project" value="InterPro"/>
</dbReference>
<feature type="compositionally biased region" description="Gly residues" evidence="7">
    <location>
        <begin position="29"/>
        <end position="58"/>
    </location>
</feature>
<dbReference type="GO" id="GO:0009055">
    <property type="term" value="F:electron transfer activity"/>
    <property type="evidence" value="ECO:0007669"/>
    <property type="project" value="InterPro"/>
</dbReference>
<evidence type="ECO:0000256" key="6">
    <source>
        <dbReference type="ARBA" id="ARBA00023004"/>
    </source>
</evidence>
<comment type="caution">
    <text evidence="9">The sequence shown here is derived from an EMBL/GenBank/DDBJ whole genome shotgun (WGS) entry which is preliminary data.</text>
</comment>
<dbReference type="InterPro" id="IPR023119">
    <property type="entry name" value="Multihaem_cyt_PRC_cyt_su-like"/>
</dbReference>
<keyword evidence="5" id="KW-0249">Electron transport</keyword>
<keyword evidence="3" id="KW-0349">Heme</keyword>
<reference evidence="9" key="1">
    <citation type="submission" date="2020-07" db="EMBL/GenBank/DDBJ databases">
        <title>Huge and variable diversity of episymbiotic CPR bacteria and DPANN archaea in groundwater ecosystems.</title>
        <authorList>
            <person name="He C.Y."/>
            <person name="Keren R."/>
            <person name="Whittaker M."/>
            <person name="Farag I.F."/>
            <person name="Doudna J."/>
            <person name="Cate J.H.D."/>
            <person name="Banfield J.F."/>
        </authorList>
    </citation>
    <scope>NUCLEOTIDE SEQUENCE</scope>
    <source>
        <strain evidence="9">NC_groundwater_1813_Pr3_B-0.1um_71_17</strain>
    </source>
</reference>
<accession>A0A933SDZ6</accession>
<dbReference type="AlphaFoldDB" id="A0A933SDZ6"/>
<feature type="region of interest" description="Disordered" evidence="7">
    <location>
        <begin position="25"/>
        <end position="60"/>
    </location>
</feature>
<gene>
    <name evidence="9" type="ORF">HZA61_01975</name>
</gene>
<evidence type="ECO:0000313" key="10">
    <source>
        <dbReference type="Proteomes" id="UP000696931"/>
    </source>
</evidence>
<evidence type="ECO:0000256" key="3">
    <source>
        <dbReference type="ARBA" id="ARBA00022617"/>
    </source>
</evidence>
<name>A0A933SDZ6_UNCEI</name>
<evidence type="ECO:0000256" key="8">
    <source>
        <dbReference type="SAM" id="SignalP"/>
    </source>
</evidence>
<dbReference type="NCBIfam" id="NF033196">
    <property type="entry name" value="c_type_nonphoto"/>
    <property type="match status" value="1"/>
</dbReference>
<keyword evidence="6" id="KW-0408">Iron</keyword>
<evidence type="ECO:0000256" key="5">
    <source>
        <dbReference type="ARBA" id="ARBA00022982"/>
    </source>
</evidence>
<feature type="region of interest" description="Disordered" evidence="7">
    <location>
        <begin position="179"/>
        <end position="216"/>
    </location>
</feature>
<dbReference type="Gene3D" id="1.10.468.10">
    <property type="entry name" value="Photosynthetic Reaction Center, subunit C, domain 2"/>
    <property type="match status" value="1"/>
</dbReference>
<keyword evidence="2" id="KW-0602">Photosynthesis</keyword>